<name>A0A3P1S3B3_STRSA</name>
<sequence length="1420" mass="162388">MATAKSRKERVEIARSRDILSVADELGMELVRTGQDFRWKEHDSMVITPKKNVWKWFSRDQGGDVIALVETMKEINFNQAIDYLNDGDFKVYDASQKLETQEPFSYYLQRYEQPFDEARTYLKAERGLTDETIDFFLDKGVLAQANAKLGDSIEPVIVFKTLSSSGEVVGGNLQGIRENWDKWPKRGFAKNIIRNSEEMNGLHIDIGQPTRLVFTESPIDLMSYYQLHKDTLDNVRLVSMDGLKEVSISRHLVQLEAELQGRSFEINDSTGEALENLARMTDYFQGGKHAEMITLAVDQDEHGLEFIQKLQEKGITVKPDLPDLQPGRDKTDWNDYLKCQNEPKNDNSRLAQARRKLDRLNNEFLDATDAVYNLSAMTNGQPMNDKRDGSSFFKKMDQLENRVFDKLDEIRQQEARVERLEAREERKAAGLNRSGNGLEMSVQNIPRIREEIEKAKRGESTYRSETIRRYQEELQRLEGISEKMSSLTIQPGAQALINDGTVNQWAKQPNIYFVKGLRRVAVELSDDGNFIESSKYRPKTPEERERLMQILKSQVSTSPAEPELRVVFDFTENLTIGKHYSKGDNIPYKDFVNILYQENTLQSFRAEGGYDKTYFDLQNEAGEILVKNIRFDVGSERETLAKQLETVLPEKYLELAQNAEIPEKQEESKKAPDQNQERLIDRTSGGTGSLQLEAEGSPTPVLETSTFEQTVTSHPTSSYPYLHFSTNYDKVQRRVGNYHPITPADLRRINQYAPSIQSTASWYLSELAGSRISFVYADHGEENVLQVSFQKENFIHLSGIRPFEEGKGAADFLEDFAAGQGHYDSILISNAIKDKLQVLPMLQDILEPQSFVLGDLSSVEKLHNLNMSEAIKAKDEDFLLLFKDAEGEKIPASLMKLRGELAANVKSLDEKVILGVYRERDGHLEQLSINEDYIKDGGKEIMAILKNRQYEPVEAVQENTLSSAEEYSHKAYEAKENQTNSAKKEVKNSIAQRVSEILSATNEKPENREELPQSVPSAEKENKATNLPNENNSFDYYKASAQDLSDQAIQKIRDYMRSPEELKEYMDFMSKFPNLSPRNIALIREQWPGADAVATFEQWRQIGRSLGITPDDVIPVEATFENKRTGNKKEISNDQLSVKFGERSKITLFRPAMIEMIPVFNEQGYQVINEKGNPKFKPKSQASPEERKKIKNKEIKVVEFQERDQNGRPKFNPYKVFELSQTNLKPEAYPKAIPNRHYNFNLDKVRTKEVLAGLNDYARKIQVSIAWNEERFIGNSKGVFLPIEQKIILNKSNTPGENISTAIHELAHATLHNPQKDYKKELSQDRKELEAELTSYLVSKHFGLDTSQKSIVYMAAWTDNLKELSDSDLSQSLTRIHKTTAKIIESVERHTTPFQPNHQLRLNPSGPEFSQFPPSRGMKI</sequence>
<feature type="domain" description="IrrE N-terminal-like" evidence="3">
    <location>
        <begin position="1285"/>
        <end position="1333"/>
    </location>
</feature>
<dbReference type="Gene3D" id="3.90.580.10">
    <property type="entry name" value="Zinc finger, CHC2-type domain"/>
    <property type="match status" value="1"/>
</dbReference>
<dbReference type="Proteomes" id="UP000277597">
    <property type="component" value="Unassembled WGS sequence"/>
</dbReference>
<proteinExistence type="predicted"/>
<feature type="region of interest" description="Disordered" evidence="2">
    <location>
        <begin position="1390"/>
        <end position="1420"/>
    </location>
</feature>
<evidence type="ECO:0000313" key="6">
    <source>
        <dbReference type="Proteomes" id="UP000277597"/>
    </source>
</evidence>
<organism evidence="5 6">
    <name type="scientific">Streptococcus sanguinis</name>
    <dbReference type="NCBI Taxonomy" id="1305"/>
    <lineage>
        <taxon>Bacteria</taxon>
        <taxon>Bacillati</taxon>
        <taxon>Bacillota</taxon>
        <taxon>Bacilli</taxon>
        <taxon>Lactobacillales</taxon>
        <taxon>Streptococcaceae</taxon>
        <taxon>Streptococcus</taxon>
    </lineage>
</organism>
<keyword evidence="1" id="KW-0175">Coiled coil</keyword>
<feature type="region of interest" description="Disordered" evidence="2">
    <location>
        <begin position="998"/>
        <end position="1030"/>
    </location>
</feature>
<dbReference type="SUPFAM" id="SSF57783">
    <property type="entry name" value="Zinc beta-ribbon"/>
    <property type="match status" value="1"/>
</dbReference>
<gene>
    <name evidence="5" type="ORF">EII39_07100</name>
</gene>
<dbReference type="Gene3D" id="3.40.1360.10">
    <property type="match status" value="1"/>
</dbReference>
<dbReference type="RefSeq" id="WP_124765398.1">
    <property type="nucleotide sequence ID" value="NZ_RQZI01000007.1"/>
</dbReference>
<feature type="domain" description="Phage-Barnase-EndoU-ColicinE5/D-RelE like nuclease 4" evidence="4">
    <location>
        <begin position="756"/>
        <end position="933"/>
    </location>
</feature>
<dbReference type="GO" id="GO:0008270">
    <property type="term" value="F:zinc ion binding"/>
    <property type="evidence" value="ECO:0007669"/>
    <property type="project" value="InterPro"/>
</dbReference>
<dbReference type="InterPro" id="IPR010359">
    <property type="entry name" value="IrrE_HExxH"/>
</dbReference>
<evidence type="ECO:0000259" key="3">
    <source>
        <dbReference type="Pfam" id="PF06114"/>
    </source>
</evidence>
<dbReference type="EMBL" id="RQZI01000007">
    <property type="protein sequence ID" value="RRC91748.1"/>
    <property type="molecule type" value="Genomic_DNA"/>
</dbReference>
<evidence type="ECO:0000259" key="4">
    <source>
        <dbReference type="Pfam" id="PF18813"/>
    </source>
</evidence>
<dbReference type="Pfam" id="PF06114">
    <property type="entry name" value="Peptidase_M78"/>
    <property type="match status" value="1"/>
</dbReference>
<comment type="caution">
    <text evidence="5">The sequence shown here is derived from an EMBL/GenBank/DDBJ whole genome shotgun (WGS) entry which is preliminary data.</text>
</comment>
<dbReference type="InterPro" id="IPR041420">
    <property type="entry name" value="PBECR4"/>
</dbReference>
<protein>
    <submittedName>
        <fullName evidence="5">ImmA/IrrE family metallo-endopeptidase</fullName>
    </submittedName>
</protein>
<feature type="coiled-coil region" evidence="1">
    <location>
        <begin position="396"/>
        <end position="427"/>
    </location>
</feature>
<evidence type="ECO:0000256" key="2">
    <source>
        <dbReference type="SAM" id="MobiDB-lite"/>
    </source>
</evidence>
<dbReference type="InterPro" id="IPR036977">
    <property type="entry name" value="DNA_primase_Znf_CHC2"/>
</dbReference>
<feature type="compositionally biased region" description="Basic and acidic residues" evidence="2">
    <location>
        <begin position="661"/>
        <end position="681"/>
    </location>
</feature>
<evidence type="ECO:0000256" key="1">
    <source>
        <dbReference type="SAM" id="Coils"/>
    </source>
</evidence>
<dbReference type="GO" id="GO:0006260">
    <property type="term" value="P:DNA replication"/>
    <property type="evidence" value="ECO:0007669"/>
    <property type="project" value="InterPro"/>
</dbReference>
<feature type="compositionally biased region" description="Polar residues" evidence="2">
    <location>
        <begin position="1392"/>
        <end position="1402"/>
    </location>
</feature>
<dbReference type="GO" id="GO:0003677">
    <property type="term" value="F:DNA binding"/>
    <property type="evidence" value="ECO:0007669"/>
    <property type="project" value="InterPro"/>
</dbReference>
<reference evidence="5 6" key="1">
    <citation type="submission" date="2018-11" db="EMBL/GenBank/DDBJ databases">
        <title>Genomes From Bacteria Associated with the Canine Oral Cavity: a Test Case for Automated Genome-Based Taxonomic Assignment.</title>
        <authorList>
            <person name="Coil D.A."/>
            <person name="Jospin G."/>
            <person name="Darling A.E."/>
            <person name="Wallis C."/>
            <person name="Davis I.J."/>
            <person name="Harris S."/>
            <person name="Eisen J.A."/>
            <person name="Holcombe L.J."/>
            <person name="O'Flynn C."/>
        </authorList>
    </citation>
    <scope>NUCLEOTIDE SEQUENCE [LARGE SCALE GENOMIC DNA]</scope>
    <source>
        <strain evidence="5 6">OH953</strain>
    </source>
</reference>
<accession>A0A3P1S3B3</accession>
<feature type="region of interest" description="Disordered" evidence="2">
    <location>
        <begin position="659"/>
        <end position="699"/>
    </location>
</feature>
<evidence type="ECO:0000313" key="5">
    <source>
        <dbReference type="EMBL" id="RRC91748.1"/>
    </source>
</evidence>
<dbReference type="Gene3D" id="1.10.10.2910">
    <property type="match status" value="1"/>
</dbReference>
<dbReference type="Pfam" id="PF18813">
    <property type="entry name" value="PBECR4"/>
    <property type="match status" value="1"/>
</dbReference>